<keyword evidence="2" id="KW-1185">Reference proteome</keyword>
<dbReference type="EMBL" id="ML978136">
    <property type="protein sequence ID" value="KAF2093919.1"/>
    <property type="molecule type" value="Genomic_DNA"/>
</dbReference>
<organism evidence="1 2">
    <name type="scientific">Rhizodiscina lignyota</name>
    <dbReference type="NCBI Taxonomy" id="1504668"/>
    <lineage>
        <taxon>Eukaryota</taxon>
        <taxon>Fungi</taxon>
        <taxon>Dikarya</taxon>
        <taxon>Ascomycota</taxon>
        <taxon>Pezizomycotina</taxon>
        <taxon>Dothideomycetes</taxon>
        <taxon>Pleosporomycetidae</taxon>
        <taxon>Aulographales</taxon>
        <taxon>Rhizodiscinaceae</taxon>
        <taxon>Rhizodiscina</taxon>
    </lineage>
</organism>
<dbReference type="AlphaFoldDB" id="A0A9P4I7N4"/>
<evidence type="ECO:0000313" key="1">
    <source>
        <dbReference type="EMBL" id="KAF2093919.1"/>
    </source>
</evidence>
<accession>A0A9P4I7N4</accession>
<reference evidence="1" key="1">
    <citation type="journal article" date="2020" name="Stud. Mycol.">
        <title>101 Dothideomycetes genomes: a test case for predicting lifestyles and emergence of pathogens.</title>
        <authorList>
            <person name="Haridas S."/>
            <person name="Albert R."/>
            <person name="Binder M."/>
            <person name="Bloem J."/>
            <person name="Labutti K."/>
            <person name="Salamov A."/>
            <person name="Andreopoulos B."/>
            <person name="Baker S."/>
            <person name="Barry K."/>
            <person name="Bills G."/>
            <person name="Bluhm B."/>
            <person name="Cannon C."/>
            <person name="Castanera R."/>
            <person name="Culley D."/>
            <person name="Daum C."/>
            <person name="Ezra D."/>
            <person name="Gonzalez J."/>
            <person name="Henrissat B."/>
            <person name="Kuo A."/>
            <person name="Liang C."/>
            <person name="Lipzen A."/>
            <person name="Lutzoni F."/>
            <person name="Magnuson J."/>
            <person name="Mondo S."/>
            <person name="Nolan M."/>
            <person name="Ohm R."/>
            <person name="Pangilinan J."/>
            <person name="Park H.-J."/>
            <person name="Ramirez L."/>
            <person name="Alfaro M."/>
            <person name="Sun H."/>
            <person name="Tritt A."/>
            <person name="Yoshinaga Y."/>
            <person name="Zwiers L.-H."/>
            <person name="Turgeon B."/>
            <person name="Goodwin S."/>
            <person name="Spatafora J."/>
            <person name="Crous P."/>
            <person name="Grigoriev I."/>
        </authorList>
    </citation>
    <scope>NUCLEOTIDE SEQUENCE</scope>
    <source>
        <strain evidence="1">CBS 133067</strain>
    </source>
</reference>
<name>A0A9P4I7N4_9PEZI</name>
<evidence type="ECO:0000313" key="2">
    <source>
        <dbReference type="Proteomes" id="UP000799772"/>
    </source>
</evidence>
<protein>
    <submittedName>
        <fullName evidence="1">Uncharacterized protein</fullName>
    </submittedName>
</protein>
<sequence>MVVGTHHPISNLETMSNFEQLPRELLDMIYDCVLDLLPSEHHRIQKCAIADYIPTAADPRKKPQTSHALRLIKKSMAWEYLERAYRYVRLELWLDFWEMWQVAQYLRCQSDSLVSNLRSLYVALVKDDNDILDQIKLEVPKMKRLEKLQLGLPSMNRVPFTFGESYGLGGLLDILGRNQHMKVLELELMAPYGFTEKYERVAGEGWYLCAELVQKCT</sequence>
<dbReference type="Proteomes" id="UP000799772">
    <property type="component" value="Unassembled WGS sequence"/>
</dbReference>
<gene>
    <name evidence="1" type="ORF">NA57DRAFT_61135</name>
</gene>
<proteinExistence type="predicted"/>
<comment type="caution">
    <text evidence="1">The sequence shown here is derived from an EMBL/GenBank/DDBJ whole genome shotgun (WGS) entry which is preliminary data.</text>
</comment>